<protein>
    <recommendedName>
        <fullName evidence="3">Nitroreductase domain-containing protein</fullName>
    </recommendedName>
</protein>
<dbReference type="InterPro" id="IPR050461">
    <property type="entry name" value="Nitroreductase_HadB/RutE"/>
</dbReference>
<keyword evidence="2" id="KW-1185">Reference proteome</keyword>
<evidence type="ECO:0000313" key="1">
    <source>
        <dbReference type="EMBL" id="MCC9296402.1"/>
    </source>
</evidence>
<proteinExistence type="predicted"/>
<dbReference type="PANTHER" id="PTHR43543:SF1">
    <property type="entry name" value="MALONIC SEMIALDEHYDE REDUCTASE RUTE-RELATED"/>
    <property type="match status" value="1"/>
</dbReference>
<gene>
    <name evidence="1" type="ORF">LN736_16230</name>
</gene>
<dbReference type="EMBL" id="JAJJPB010000030">
    <property type="protein sequence ID" value="MCC9296402.1"/>
    <property type="molecule type" value="Genomic_DNA"/>
</dbReference>
<comment type="caution">
    <text evidence="1">The sequence shown here is derived from an EMBL/GenBank/DDBJ whole genome shotgun (WGS) entry which is preliminary data.</text>
</comment>
<sequence>MMESENIFRSNEYEKNNYRYGFSIEGQGTSGIMMHLMQGLVTVFPSMNSGRASSDRFIQSTRTSAENTPAYAMIITRDNSRSSQVKSGMLYSKLILTAHQMGLAMQPLSQTLEEYPEMEKLYNSIHQNYTSNGKTIQMLFRLGKPSKEVPQSMRRDVMDLIIQE</sequence>
<organism evidence="1 2">
    <name type="scientific">Clostridium aromativorans</name>
    <dbReference type="NCBI Taxonomy" id="2836848"/>
    <lineage>
        <taxon>Bacteria</taxon>
        <taxon>Bacillati</taxon>
        <taxon>Bacillota</taxon>
        <taxon>Clostridia</taxon>
        <taxon>Eubacteriales</taxon>
        <taxon>Clostridiaceae</taxon>
        <taxon>Clostridium</taxon>
    </lineage>
</organism>
<accession>A0ABS8N9A2</accession>
<dbReference type="SUPFAM" id="SSF55469">
    <property type="entry name" value="FMN-dependent nitroreductase-like"/>
    <property type="match status" value="1"/>
</dbReference>
<dbReference type="RefSeq" id="WP_229981997.1">
    <property type="nucleotide sequence ID" value="NZ_JAJJPB010000030.1"/>
</dbReference>
<dbReference type="PANTHER" id="PTHR43543">
    <property type="entry name" value="MALONIC SEMIALDEHYDE REDUCTASE RUTE-RELATED"/>
    <property type="match status" value="1"/>
</dbReference>
<dbReference type="Gene3D" id="3.40.109.10">
    <property type="entry name" value="NADH Oxidase"/>
    <property type="match status" value="1"/>
</dbReference>
<evidence type="ECO:0008006" key="3">
    <source>
        <dbReference type="Google" id="ProtNLM"/>
    </source>
</evidence>
<evidence type="ECO:0000313" key="2">
    <source>
        <dbReference type="Proteomes" id="UP001165422"/>
    </source>
</evidence>
<name>A0ABS8N9A2_9CLOT</name>
<reference evidence="1" key="1">
    <citation type="submission" date="2021-11" db="EMBL/GenBank/DDBJ databases">
        <authorList>
            <person name="Qingchun L."/>
            <person name="Dong Z."/>
            <person name="Zongwei Q."/>
            <person name="Jia Z."/>
            <person name="Duotao L."/>
        </authorList>
    </citation>
    <scope>NUCLEOTIDE SEQUENCE</scope>
    <source>
        <strain evidence="1">WLY-B-L2</strain>
    </source>
</reference>
<dbReference type="InterPro" id="IPR000415">
    <property type="entry name" value="Nitroreductase-like"/>
</dbReference>
<dbReference type="Proteomes" id="UP001165422">
    <property type="component" value="Unassembled WGS sequence"/>
</dbReference>